<dbReference type="FunFam" id="3.40.50.300:FF:000705">
    <property type="entry name" value="Endoribonuclease dicer-like protein"/>
    <property type="match status" value="1"/>
</dbReference>
<dbReference type="InterPro" id="IPR027417">
    <property type="entry name" value="P-loop_NTPase"/>
</dbReference>
<dbReference type="EMBL" id="CM007647">
    <property type="protein sequence ID" value="ONL93099.1"/>
    <property type="molecule type" value="Genomic_DNA"/>
</dbReference>
<accession>A0A1D6JM11</accession>
<protein>
    <submittedName>
        <fullName evidence="2">Dicer-like 101</fullName>
    </submittedName>
</protein>
<dbReference type="ExpressionAtlas" id="A0A1D6JM11">
    <property type="expression patterns" value="baseline and differential"/>
</dbReference>
<gene>
    <name evidence="2" type="ORF">ZEAMMB73_Zm00001d027412</name>
</gene>
<dbReference type="AlphaFoldDB" id="A0A1D6JM11"/>
<feature type="compositionally biased region" description="Basic and acidic residues" evidence="1">
    <location>
        <begin position="181"/>
        <end position="208"/>
    </location>
</feature>
<dbReference type="InterPro" id="IPR011545">
    <property type="entry name" value="DEAD/DEAH_box_helicase_dom"/>
</dbReference>
<feature type="compositionally biased region" description="Basic and acidic residues" evidence="1">
    <location>
        <begin position="256"/>
        <end position="272"/>
    </location>
</feature>
<dbReference type="Gene3D" id="3.40.50.300">
    <property type="entry name" value="P-loop containing nucleotide triphosphate hydrolases"/>
    <property type="match status" value="1"/>
</dbReference>
<dbReference type="GO" id="GO:0005524">
    <property type="term" value="F:ATP binding"/>
    <property type="evidence" value="ECO:0007669"/>
    <property type="project" value="InterPro"/>
</dbReference>
<feature type="region of interest" description="Disordered" evidence="1">
    <location>
        <begin position="622"/>
        <end position="649"/>
    </location>
</feature>
<feature type="compositionally biased region" description="Basic and acidic residues" evidence="1">
    <location>
        <begin position="128"/>
        <end position="137"/>
    </location>
</feature>
<evidence type="ECO:0000313" key="2">
    <source>
        <dbReference type="EMBL" id="ONL93099.1"/>
    </source>
</evidence>
<feature type="region of interest" description="Disordered" evidence="1">
    <location>
        <begin position="123"/>
        <end position="220"/>
    </location>
</feature>
<name>A0A1D6JM11_MAIZE</name>
<dbReference type="GO" id="GO:0003676">
    <property type="term" value="F:nucleic acid binding"/>
    <property type="evidence" value="ECO:0007669"/>
    <property type="project" value="InterPro"/>
</dbReference>
<dbReference type="SMART" id="SM00487">
    <property type="entry name" value="DEXDc"/>
    <property type="match status" value="1"/>
</dbReference>
<feature type="compositionally biased region" description="Pro residues" evidence="1">
    <location>
        <begin position="76"/>
        <end position="99"/>
    </location>
</feature>
<dbReference type="CDD" id="cd18034">
    <property type="entry name" value="DEXHc_dicer"/>
    <property type="match status" value="1"/>
</dbReference>
<dbReference type="InterPro" id="IPR051363">
    <property type="entry name" value="RLR_Helicase"/>
</dbReference>
<organism evidence="2">
    <name type="scientific">Zea mays</name>
    <name type="common">Maize</name>
    <dbReference type="NCBI Taxonomy" id="4577"/>
    <lineage>
        <taxon>Eukaryota</taxon>
        <taxon>Viridiplantae</taxon>
        <taxon>Streptophyta</taxon>
        <taxon>Embryophyta</taxon>
        <taxon>Tracheophyta</taxon>
        <taxon>Spermatophyta</taxon>
        <taxon>Magnoliopsida</taxon>
        <taxon>Liliopsida</taxon>
        <taxon>Poales</taxon>
        <taxon>Poaceae</taxon>
        <taxon>PACMAD clade</taxon>
        <taxon>Panicoideae</taxon>
        <taxon>Andropogonodae</taxon>
        <taxon>Andropogoneae</taxon>
        <taxon>Tripsacinae</taxon>
        <taxon>Zea</taxon>
    </lineage>
</organism>
<feature type="compositionally biased region" description="Basic and acidic residues" evidence="1">
    <location>
        <begin position="624"/>
        <end position="640"/>
    </location>
</feature>
<sequence length="662" mass="73617">MAGGPGGGGDAGGEHAAAAYWYDACEDSASLLCGIDFAASADFDPGLIPAMDCGADDGFVAEIDRILESINAEATPAPPPPPPAPAPAPAPAPVAPLQPQPQLQEAAATVAHNAVAVSDVAQRAPAVEARKEPRREFPVAAANGGDDCRDSKRQRLPAGGTGGPRHDWRRRPMAPPPPSRGWEDRGRGRREYDRPRKRDRDGHYGQCHDHHRRDPRGFWERDRGGKMVFRHGMWEAEADRQGKRARTKDGCPPAENKAEVDRSGKEKPATEEKARQYQLEVLEQAKSRNTIAFLETGAGKTLIAVLLIKSICDKMLKENKKILAVFLVPKVPLVYQQAEVIRERTGYRVGHYCGEMGQDFWDSRKWQREFESKQVLVMTAQILLNILRHSIIKMDAIHLLILDECHHAVKKHPYSLVMSEFYHTTPKDKRPSVFGMTASPVNLKGVTSQEDCAIKIRNLESKLDCIVCTIKDRKELEKHVPMPLEVIVHYDKAATLLSFHEQIKQMEAAVEEAALSSSKRTKWQFMGARDAGSRDELRLVYGVSERTESDGAANLIQKLRAINYALGELGQWCAYKVALSFLTALQNDERANYQVDVKFQESYLRKVVDLLHCQLTEGAAMKSDSNDVEMHNSENPKPNELEEGELPDSHGINSLLAKCVIW</sequence>
<feature type="region of interest" description="Disordered" evidence="1">
    <location>
        <begin position="72"/>
        <end position="103"/>
    </location>
</feature>
<dbReference type="Pfam" id="PF00270">
    <property type="entry name" value="DEAD"/>
    <property type="match status" value="1"/>
</dbReference>
<dbReference type="SUPFAM" id="SSF52540">
    <property type="entry name" value="P-loop containing nucleoside triphosphate hydrolases"/>
    <property type="match status" value="1"/>
</dbReference>
<proteinExistence type="predicted"/>
<feature type="region of interest" description="Disordered" evidence="1">
    <location>
        <begin position="238"/>
        <end position="272"/>
    </location>
</feature>
<dbReference type="PANTHER" id="PTHR14074:SF16">
    <property type="entry name" value="ANTIVIRAL INNATE IMMUNE RESPONSE RECEPTOR RIG-I"/>
    <property type="match status" value="1"/>
</dbReference>
<evidence type="ECO:0000256" key="1">
    <source>
        <dbReference type="SAM" id="MobiDB-lite"/>
    </source>
</evidence>
<dbReference type="PROSITE" id="PS51192">
    <property type="entry name" value="HELICASE_ATP_BIND_1"/>
    <property type="match status" value="1"/>
</dbReference>
<dbReference type="PANTHER" id="PTHR14074">
    <property type="entry name" value="HELICASE WITH DEATH DOMAIN-RELATED"/>
    <property type="match status" value="1"/>
</dbReference>
<dbReference type="InterPro" id="IPR014001">
    <property type="entry name" value="Helicase_ATP-bd"/>
</dbReference>
<reference evidence="2" key="1">
    <citation type="submission" date="2015-12" db="EMBL/GenBank/DDBJ databases">
        <title>Update maize B73 reference genome by single molecule sequencing technologies.</title>
        <authorList>
            <consortium name="Maize Genome Sequencing Project"/>
            <person name="Ware D."/>
        </authorList>
    </citation>
    <scope>NUCLEOTIDE SEQUENCE [LARGE SCALE GENOMIC DNA]</scope>
    <source>
        <tissue evidence="2">Seedling</tissue>
    </source>
</reference>